<dbReference type="Gene3D" id="3.10.490.10">
    <property type="entry name" value="Gamma-glutamyl cyclotransferase-like"/>
    <property type="match status" value="1"/>
</dbReference>
<evidence type="ECO:0000313" key="3">
    <source>
        <dbReference type="Proteomes" id="UP001596447"/>
    </source>
</evidence>
<dbReference type="InterPro" id="IPR036568">
    <property type="entry name" value="GGCT-like_sf"/>
</dbReference>
<accession>A0ABD5Z886</accession>
<dbReference type="EMBL" id="JBHTAR010000011">
    <property type="protein sequence ID" value="MFC7201267.1"/>
    <property type="molecule type" value="Genomic_DNA"/>
</dbReference>
<dbReference type="InterPro" id="IPR009288">
    <property type="entry name" value="AIG2-like_dom"/>
</dbReference>
<feature type="domain" description="Gamma-glutamylcyclotransferase AIG2-like" evidence="1">
    <location>
        <begin position="5"/>
        <end position="96"/>
    </location>
</feature>
<protein>
    <submittedName>
        <fullName evidence="2">Gamma-glutamylcyclotransferase</fullName>
    </submittedName>
</protein>
<comment type="caution">
    <text evidence="2">The sequence shown here is derived from an EMBL/GenBank/DDBJ whole genome shotgun (WGS) entry which is preliminary data.</text>
</comment>
<dbReference type="CDD" id="cd06661">
    <property type="entry name" value="GGCT_like"/>
    <property type="match status" value="1"/>
</dbReference>
<proteinExistence type="predicted"/>
<dbReference type="AlphaFoldDB" id="A0ABD5Z886"/>
<dbReference type="Pfam" id="PF06094">
    <property type="entry name" value="GGACT"/>
    <property type="match status" value="1"/>
</dbReference>
<sequence length="130" mass="14089">MQETFFAYGTLTDPATADAVLTEFEYAGAATLVGMAVDESGEHPTLVPGGRTEGRLLHTAEVESLDEYEGVARGLYRRVSVPLDREGDGDVQVYVGDPVMLGVDGVAWPGTGPLRERVERYVDEEDVRVV</sequence>
<dbReference type="RefSeq" id="WP_279528019.1">
    <property type="nucleotide sequence ID" value="NZ_CP122312.1"/>
</dbReference>
<gene>
    <name evidence="2" type="ORF">ACFQJ9_17960</name>
</gene>
<evidence type="ECO:0000313" key="2">
    <source>
        <dbReference type="EMBL" id="MFC7201267.1"/>
    </source>
</evidence>
<reference evidence="2 3" key="1">
    <citation type="journal article" date="2019" name="Int. J. Syst. Evol. Microbiol.">
        <title>The Global Catalogue of Microorganisms (GCM) 10K type strain sequencing project: providing services to taxonomists for standard genome sequencing and annotation.</title>
        <authorList>
            <consortium name="The Broad Institute Genomics Platform"/>
            <consortium name="The Broad Institute Genome Sequencing Center for Infectious Disease"/>
            <person name="Wu L."/>
            <person name="Ma J."/>
        </authorList>
    </citation>
    <scope>NUCLEOTIDE SEQUENCE [LARGE SCALE GENOMIC DNA]</scope>
    <source>
        <strain evidence="2 3">XZGYJ-43</strain>
    </source>
</reference>
<evidence type="ECO:0000259" key="1">
    <source>
        <dbReference type="Pfam" id="PF06094"/>
    </source>
</evidence>
<name>A0ABD5Z886_9EURY</name>
<organism evidence="2 3">
    <name type="scientific">Halospeciosus flavus</name>
    <dbReference type="NCBI Taxonomy" id="3032283"/>
    <lineage>
        <taxon>Archaea</taxon>
        <taxon>Methanobacteriati</taxon>
        <taxon>Methanobacteriota</taxon>
        <taxon>Stenosarchaea group</taxon>
        <taxon>Halobacteria</taxon>
        <taxon>Halobacteriales</taxon>
        <taxon>Halobacteriaceae</taxon>
        <taxon>Halospeciosus</taxon>
    </lineage>
</organism>
<dbReference type="Proteomes" id="UP001596447">
    <property type="component" value="Unassembled WGS sequence"/>
</dbReference>
<dbReference type="InterPro" id="IPR013024">
    <property type="entry name" value="GGCT-like"/>
</dbReference>
<keyword evidence="3" id="KW-1185">Reference proteome</keyword>
<dbReference type="SUPFAM" id="SSF110857">
    <property type="entry name" value="Gamma-glutamyl cyclotransferase-like"/>
    <property type="match status" value="1"/>
</dbReference>